<feature type="transmembrane region" description="Helical" evidence="6">
    <location>
        <begin position="462"/>
        <end position="485"/>
    </location>
</feature>
<keyword evidence="4 6" id="KW-0472">Membrane</keyword>
<keyword evidence="3 6" id="KW-1133">Transmembrane helix</keyword>
<feature type="transmembrane region" description="Helical" evidence="6">
    <location>
        <begin position="194"/>
        <end position="214"/>
    </location>
</feature>
<feature type="transmembrane region" description="Helical" evidence="6">
    <location>
        <begin position="162"/>
        <end position="182"/>
    </location>
</feature>
<dbReference type="PANTHER" id="PTHR23507:SF1">
    <property type="entry name" value="FI18259P1-RELATED"/>
    <property type="match status" value="1"/>
</dbReference>
<dbReference type="InterPro" id="IPR036259">
    <property type="entry name" value="MFS_trans_sf"/>
</dbReference>
<feature type="compositionally biased region" description="Basic and acidic residues" evidence="5">
    <location>
        <begin position="1"/>
        <end position="11"/>
    </location>
</feature>
<dbReference type="GO" id="GO:0022857">
    <property type="term" value="F:transmembrane transporter activity"/>
    <property type="evidence" value="ECO:0007669"/>
    <property type="project" value="InterPro"/>
</dbReference>
<feature type="transmembrane region" description="Helical" evidence="6">
    <location>
        <begin position="396"/>
        <end position="417"/>
    </location>
</feature>
<dbReference type="Pfam" id="PF07690">
    <property type="entry name" value="MFS_1"/>
    <property type="match status" value="1"/>
</dbReference>
<feature type="region of interest" description="Disordered" evidence="5">
    <location>
        <begin position="1"/>
        <end position="20"/>
    </location>
</feature>
<feature type="transmembrane region" description="Helical" evidence="6">
    <location>
        <begin position="332"/>
        <end position="359"/>
    </location>
</feature>
<comment type="subcellular location">
    <subcellularLocation>
        <location evidence="1">Membrane</location>
        <topology evidence="1">Multi-pass membrane protein</topology>
    </subcellularLocation>
</comment>
<dbReference type="OrthoDB" id="194139at2759"/>
<feature type="transmembrane region" description="Helical" evidence="6">
    <location>
        <begin position="126"/>
        <end position="156"/>
    </location>
</feature>
<evidence type="ECO:0000256" key="6">
    <source>
        <dbReference type="SAM" id="Phobius"/>
    </source>
</evidence>
<dbReference type="GO" id="GO:0016020">
    <property type="term" value="C:membrane"/>
    <property type="evidence" value="ECO:0007669"/>
    <property type="project" value="UniProtKB-SubCell"/>
</dbReference>
<keyword evidence="2 6" id="KW-0812">Transmembrane</keyword>
<organism evidence="8 9">
    <name type="scientific">Coleophoma crateriformis</name>
    <dbReference type="NCBI Taxonomy" id="565419"/>
    <lineage>
        <taxon>Eukaryota</taxon>
        <taxon>Fungi</taxon>
        <taxon>Dikarya</taxon>
        <taxon>Ascomycota</taxon>
        <taxon>Pezizomycotina</taxon>
        <taxon>Leotiomycetes</taxon>
        <taxon>Helotiales</taxon>
        <taxon>Dermateaceae</taxon>
        <taxon>Coleophoma</taxon>
    </lineage>
</organism>
<name>A0A3D8Q617_9HELO</name>
<dbReference type="InterPro" id="IPR011701">
    <property type="entry name" value="MFS"/>
</dbReference>
<evidence type="ECO:0000313" key="9">
    <source>
        <dbReference type="Proteomes" id="UP000256328"/>
    </source>
</evidence>
<dbReference type="PROSITE" id="PS50850">
    <property type="entry name" value="MFS"/>
    <property type="match status" value="1"/>
</dbReference>
<dbReference type="Gene3D" id="1.20.1250.20">
    <property type="entry name" value="MFS general substrate transporter like domains"/>
    <property type="match status" value="1"/>
</dbReference>
<dbReference type="EMBL" id="PDLN01000023">
    <property type="protein sequence ID" value="RDW57262.1"/>
    <property type="molecule type" value="Genomic_DNA"/>
</dbReference>
<evidence type="ECO:0000256" key="3">
    <source>
        <dbReference type="ARBA" id="ARBA00022989"/>
    </source>
</evidence>
<feature type="transmembrane region" description="Helical" evidence="6">
    <location>
        <begin position="283"/>
        <end position="312"/>
    </location>
</feature>
<evidence type="ECO:0000256" key="2">
    <source>
        <dbReference type="ARBA" id="ARBA00022692"/>
    </source>
</evidence>
<sequence>MPNSTSDREATVDITEATPLLDNNTGPSDVYSREGLFVIFVCLSLVVCLDIGAGLQVAPSNKILENIICKNYFPDFADIDDQRCKNNDVQGTLAVLRGWQFVTQIIPGLLTTLIYGFLADKYGRRIILFISLVGIILNFAAFAVICWFADIFSVWLTLATPLVMMMGGGSVVATSLVFTIVADVAPESQRATTLFILGAGSLVGDLVAAPMSSILMERNVWIPIILGILIMIIGSLGIFLLPETLNFKTLGKIPDDLETTQSATRDDSESTLLSRIKTTGSQFATAVISYIWGDANVALLMLTLLFTSLGNYARELLLQYSTKKFHWTWAQAGYLLSLRAICSLVLLSVIVPVAGQILISKYSLTAKAKDFWIARTSILMGAFGAFIIAFSASSPFMVLGIIVFSAGGVYNLATHSLMASMVEPHHIGILFNCSALLQTLGSILAGPLLASSFKLGLRMGGIWTSLPFLIAGCLFSCGAMIVWSIDIAVKKEEMREEDPLASSI</sequence>
<feature type="domain" description="Major facilitator superfamily (MFS) profile" evidence="7">
    <location>
        <begin position="36"/>
        <end position="490"/>
    </location>
</feature>
<evidence type="ECO:0000256" key="4">
    <source>
        <dbReference type="ARBA" id="ARBA00023136"/>
    </source>
</evidence>
<evidence type="ECO:0000256" key="5">
    <source>
        <dbReference type="SAM" id="MobiDB-lite"/>
    </source>
</evidence>
<feature type="transmembrane region" description="Helical" evidence="6">
    <location>
        <begin position="220"/>
        <end position="241"/>
    </location>
</feature>
<dbReference type="InterPro" id="IPR020846">
    <property type="entry name" value="MFS_dom"/>
</dbReference>
<comment type="caution">
    <text evidence="8">The sequence shown here is derived from an EMBL/GenBank/DDBJ whole genome shotgun (WGS) entry which is preliminary data.</text>
</comment>
<accession>A0A3D8Q617</accession>
<feature type="transmembrane region" description="Helical" evidence="6">
    <location>
        <begin position="429"/>
        <end position="450"/>
    </location>
</feature>
<feature type="transmembrane region" description="Helical" evidence="6">
    <location>
        <begin position="371"/>
        <end position="390"/>
    </location>
</feature>
<evidence type="ECO:0000259" key="7">
    <source>
        <dbReference type="PROSITE" id="PS50850"/>
    </source>
</evidence>
<feature type="transmembrane region" description="Helical" evidence="6">
    <location>
        <begin position="101"/>
        <end position="119"/>
    </location>
</feature>
<gene>
    <name evidence="8" type="ORF">BP5796_12712</name>
</gene>
<protein>
    <recommendedName>
        <fullName evidence="7">Major facilitator superfamily (MFS) profile domain-containing protein</fullName>
    </recommendedName>
</protein>
<dbReference type="SUPFAM" id="SSF103473">
    <property type="entry name" value="MFS general substrate transporter"/>
    <property type="match status" value="1"/>
</dbReference>
<proteinExistence type="predicted"/>
<dbReference type="Proteomes" id="UP000256328">
    <property type="component" value="Unassembled WGS sequence"/>
</dbReference>
<dbReference type="PANTHER" id="PTHR23507">
    <property type="entry name" value="ZGC:174356"/>
    <property type="match status" value="1"/>
</dbReference>
<reference evidence="8 9" key="1">
    <citation type="journal article" date="2018" name="IMA Fungus">
        <title>IMA Genome-F 9: Draft genome sequence of Annulohypoxylon stygium, Aspergillus mulundensis, Berkeleyomyces basicola (syn. Thielaviopsis basicola), Ceratocystis smalleyi, two Cercospora beticola strains, Coleophoma cylindrospora, Fusarium fracticaudum, Phialophora cf. hyalina, and Morchella septimelata.</title>
        <authorList>
            <person name="Wingfield B.D."/>
            <person name="Bills G.F."/>
            <person name="Dong Y."/>
            <person name="Huang W."/>
            <person name="Nel W.J."/>
            <person name="Swalarsk-Parry B.S."/>
            <person name="Vaghefi N."/>
            <person name="Wilken P.M."/>
            <person name="An Z."/>
            <person name="de Beer Z.W."/>
            <person name="De Vos L."/>
            <person name="Chen L."/>
            <person name="Duong T.A."/>
            <person name="Gao Y."/>
            <person name="Hammerbacher A."/>
            <person name="Kikkert J.R."/>
            <person name="Li Y."/>
            <person name="Li H."/>
            <person name="Li K."/>
            <person name="Li Q."/>
            <person name="Liu X."/>
            <person name="Ma X."/>
            <person name="Naidoo K."/>
            <person name="Pethybridge S.J."/>
            <person name="Sun J."/>
            <person name="Steenkamp E.T."/>
            <person name="van der Nest M.A."/>
            <person name="van Wyk S."/>
            <person name="Wingfield M.J."/>
            <person name="Xiong C."/>
            <person name="Yue Q."/>
            <person name="Zhang X."/>
        </authorList>
    </citation>
    <scope>NUCLEOTIDE SEQUENCE [LARGE SCALE GENOMIC DNA]</scope>
    <source>
        <strain evidence="8 9">BP5796</strain>
    </source>
</reference>
<keyword evidence="9" id="KW-1185">Reference proteome</keyword>
<evidence type="ECO:0000313" key="8">
    <source>
        <dbReference type="EMBL" id="RDW57262.1"/>
    </source>
</evidence>
<dbReference type="AlphaFoldDB" id="A0A3D8Q617"/>
<evidence type="ECO:0000256" key="1">
    <source>
        <dbReference type="ARBA" id="ARBA00004141"/>
    </source>
</evidence>
<feature type="transmembrane region" description="Helical" evidence="6">
    <location>
        <begin position="36"/>
        <end position="55"/>
    </location>
</feature>